<proteinExistence type="predicted"/>
<dbReference type="AlphaFoldDB" id="A0A370FCN7"/>
<feature type="compositionally biased region" description="Low complexity" evidence="1">
    <location>
        <begin position="68"/>
        <end position="81"/>
    </location>
</feature>
<evidence type="ECO:0000313" key="2">
    <source>
        <dbReference type="EMBL" id="RDI21266.1"/>
    </source>
</evidence>
<dbReference type="EMBL" id="QQAV01000009">
    <property type="protein sequence ID" value="RDI21266.1"/>
    <property type="molecule type" value="Genomic_DNA"/>
</dbReference>
<evidence type="ECO:0000313" key="3">
    <source>
        <dbReference type="Proteomes" id="UP000255265"/>
    </source>
</evidence>
<evidence type="ECO:0000256" key="1">
    <source>
        <dbReference type="SAM" id="MobiDB-lite"/>
    </source>
</evidence>
<keyword evidence="3" id="KW-1185">Reference proteome</keyword>
<feature type="region of interest" description="Disordered" evidence="1">
    <location>
        <begin position="59"/>
        <end position="81"/>
    </location>
</feature>
<protein>
    <submittedName>
        <fullName evidence="2">Uncharacterized protein (TIGR02449 family)</fullName>
    </submittedName>
</protein>
<gene>
    <name evidence="2" type="ORF">DFR41_10963</name>
</gene>
<reference evidence="2 3" key="1">
    <citation type="submission" date="2018-07" db="EMBL/GenBank/DDBJ databases">
        <title>Genomic Encyclopedia of Type Strains, Phase IV (KMG-IV): sequencing the most valuable type-strain genomes for metagenomic binning, comparative biology and taxonomic classification.</title>
        <authorList>
            <person name="Goeker M."/>
        </authorList>
    </citation>
    <scope>NUCLEOTIDE SEQUENCE [LARGE SCALE GENOMIC DNA]</scope>
    <source>
        <strain evidence="2 3">DSM 21352</strain>
    </source>
</reference>
<comment type="caution">
    <text evidence="2">The sequence shown here is derived from an EMBL/GenBank/DDBJ whole genome shotgun (WGS) entry which is preliminary data.</text>
</comment>
<name>A0A370FCN7_9BURK</name>
<organism evidence="2 3">
    <name type="scientific">Pseudacidovorax intermedius</name>
    <dbReference type="NCBI Taxonomy" id="433924"/>
    <lineage>
        <taxon>Bacteria</taxon>
        <taxon>Pseudomonadati</taxon>
        <taxon>Pseudomonadota</taxon>
        <taxon>Betaproteobacteria</taxon>
        <taxon>Burkholderiales</taxon>
        <taxon>Comamonadaceae</taxon>
        <taxon>Pseudacidovorax</taxon>
    </lineage>
</organism>
<sequence length="81" mass="9011">MSAPSPIDQIAERVERLLVRHEEMRRTNALLVQQVDALTRERDALRARLTTARTRIDAMLERLPAEPTSDADASTSTSAAP</sequence>
<dbReference type="RefSeq" id="WP_114804040.1">
    <property type="nucleotide sequence ID" value="NZ_QQAV01000009.1"/>
</dbReference>
<accession>A0A370FCN7</accession>
<dbReference type="Proteomes" id="UP000255265">
    <property type="component" value="Unassembled WGS sequence"/>
</dbReference>